<evidence type="ECO:0000256" key="1">
    <source>
        <dbReference type="ARBA" id="ARBA00004141"/>
    </source>
</evidence>
<name>A0ABN8NG43_9CNID</name>
<keyword evidence="2 8" id="KW-0812">Transmembrane</keyword>
<keyword evidence="4" id="KW-0297">G-protein coupled receptor</keyword>
<dbReference type="Gene3D" id="1.20.1070.10">
    <property type="entry name" value="Rhodopsin 7-helix transmembrane proteins"/>
    <property type="match status" value="1"/>
</dbReference>
<evidence type="ECO:0000256" key="3">
    <source>
        <dbReference type="ARBA" id="ARBA00022989"/>
    </source>
</evidence>
<evidence type="ECO:0000256" key="8">
    <source>
        <dbReference type="SAM" id="Phobius"/>
    </source>
</evidence>
<evidence type="ECO:0000256" key="4">
    <source>
        <dbReference type="ARBA" id="ARBA00023040"/>
    </source>
</evidence>
<organism evidence="10 11">
    <name type="scientific">Porites lobata</name>
    <dbReference type="NCBI Taxonomy" id="104759"/>
    <lineage>
        <taxon>Eukaryota</taxon>
        <taxon>Metazoa</taxon>
        <taxon>Cnidaria</taxon>
        <taxon>Anthozoa</taxon>
        <taxon>Hexacorallia</taxon>
        <taxon>Scleractinia</taxon>
        <taxon>Fungiina</taxon>
        <taxon>Poritidae</taxon>
        <taxon>Porites</taxon>
    </lineage>
</organism>
<dbReference type="PANTHER" id="PTHR24243">
    <property type="entry name" value="G-PROTEIN COUPLED RECEPTOR"/>
    <property type="match status" value="1"/>
</dbReference>
<feature type="domain" description="G-protein coupled receptors family 1 profile" evidence="9">
    <location>
        <begin position="1"/>
        <end position="161"/>
    </location>
</feature>
<feature type="transmembrane region" description="Helical" evidence="8">
    <location>
        <begin position="6"/>
        <end position="24"/>
    </location>
</feature>
<comment type="subcellular location">
    <subcellularLocation>
        <location evidence="1">Membrane</location>
        <topology evidence="1">Multi-pass membrane protein</topology>
    </subcellularLocation>
</comment>
<comment type="caution">
    <text evidence="10">The sequence shown here is derived from an EMBL/GenBank/DDBJ whole genome shotgun (WGS) entry which is preliminary data.</text>
</comment>
<evidence type="ECO:0000259" key="9">
    <source>
        <dbReference type="PROSITE" id="PS50262"/>
    </source>
</evidence>
<keyword evidence="11" id="KW-1185">Reference proteome</keyword>
<dbReference type="CDD" id="cd00637">
    <property type="entry name" value="7tm_classA_rhodopsin-like"/>
    <property type="match status" value="1"/>
</dbReference>
<keyword evidence="5 8" id="KW-0472">Membrane</keyword>
<sequence>MALSDLLYPIFLFLSRLTLLHLAFDGWLIGGPLGQALCKLPSFLADASTLVSFQSLILITVDRFQATVVQLRSPLISRKFCRFFILATWIVTMAVRSPYFVAFQLVEYPRGIKCKKPWPEAFGETTCSNYLLAVAIMFLYIPFVLFLLLYSIILFTHHRGT</sequence>
<feature type="transmembrane region" description="Helical" evidence="8">
    <location>
        <begin position="130"/>
        <end position="155"/>
    </location>
</feature>
<evidence type="ECO:0000256" key="7">
    <source>
        <dbReference type="ARBA" id="ARBA00023224"/>
    </source>
</evidence>
<keyword evidence="3 8" id="KW-1133">Transmembrane helix</keyword>
<keyword evidence="7" id="KW-0807">Transducer</keyword>
<dbReference type="InterPro" id="IPR017452">
    <property type="entry name" value="GPCR_Rhodpsn_7TM"/>
</dbReference>
<evidence type="ECO:0000256" key="6">
    <source>
        <dbReference type="ARBA" id="ARBA00023170"/>
    </source>
</evidence>
<keyword evidence="6" id="KW-0675">Receptor</keyword>
<dbReference type="Pfam" id="PF00001">
    <property type="entry name" value="7tm_1"/>
    <property type="match status" value="1"/>
</dbReference>
<dbReference type="Proteomes" id="UP001159405">
    <property type="component" value="Unassembled WGS sequence"/>
</dbReference>
<dbReference type="InterPro" id="IPR000276">
    <property type="entry name" value="GPCR_Rhodpsn"/>
</dbReference>
<evidence type="ECO:0000313" key="11">
    <source>
        <dbReference type="Proteomes" id="UP001159405"/>
    </source>
</evidence>
<evidence type="ECO:0000256" key="2">
    <source>
        <dbReference type="ARBA" id="ARBA00022692"/>
    </source>
</evidence>
<reference evidence="10 11" key="1">
    <citation type="submission" date="2022-05" db="EMBL/GenBank/DDBJ databases">
        <authorList>
            <consortium name="Genoscope - CEA"/>
            <person name="William W."/>
        </authorList>
    </citation>
    <scope>NUCLEOTIDE SEQUENCE [LARGE SCALE GENOMIC DNA]</scope>
</reference>
<accession>A0ABN8NG43</accession>
<protein>
    <recommendedName>
        <fullName evidence="9">G-protein coupled receptors family 1 profile domain-containing protein</fullName>
    </recommendedName>
</protein>
<evidence type="ECO:0000256" key="5">
    <source>
        <dbReference type="ARBA" id="ARBA00023136"/>
    </source>
</evidence>
<dbReference type="PROSITE" id="PS50262">
    <property type="entry name" value="G_PROTEIN_RECEP_F1_2"/>
    <property type="match status" value="1"/>
</dbReference>
<gene>
    <name evidence="10" type="ORF">PLOB_00016628</name>
</gene>
<dbReference type="PANTHER" id="PTHR24243:SF208">
    <property type="entry name" value="PYROKININ-1 RECEPTOR"/>
    <property type="match status" value="1"/>
</dbReference>
<evidence type="ECO:0000313" key="10">
    <source>
        <dbReference type="EMBL" id="CAH3107986.1"/>
    </source>
</evidence>
<dbReference type="EMBL" id="CALNXK010000020">
    <property type="protein sequence ID" value="CAH3107986.1"/>
    <property type="molecule type" value="Genomic_DNA"/>
</dbReference>
<dbReference type="SUPFAM" id="SSF81321">
    <property type="entry name" value="Family A G protein-coupled receptor-like"/>
    <property type="match status" value="1"/>
</dbReference>
<proteinExistence type="predicted"/>
<feature type="transmembrane region" description="Helical" evidence="8">
    <location>
        <begin position="80"/>
        <end position="101"/>
    </location>
</feature>
<dbReference type="PRINTS" id="PR00237">
    <property type="entry name" value="GPCRRHODOPSN"/>
</dbReference>